<dbReference type="Proteomes" id="UP000183120">
    <property type="component" value="Unassembled WGS sequence"/>
</dbReference>
<dbReference type="SUPFAM" id="SSF55729">
    <property type="entry name" value="Acyl-CoA N-acyltransferases (Nat)"/>
    <property type="match status" value="1"/>
</dbReference>
<comment type="caution">
    <text evidence="2">The sequence shown here is derived from an EMBL/GenBank/DDBJ whole genome shotgun (WGS) entry which is preliminary data.</text>
</comment>
<proteinExistence type="predicted"/>
<dbReference type="PROSITE" id="PS51186">
    <property type="entry name" value="GNAT"/>
    <property type="match status" value="1"/>
</dbReference>
<protein>
    <recommendedName>
        <fullName evidence="1">N-acetyltransferase domain-containing protein</fullName>
    </recommendedName>
</protein>
<name>A0A1J4TVX7_9BACT</name>
<dbReference type="STRING" id="1805209.AUJ73_01760"/>
<dbReference type="Gene3D" id="3.40.630.30">
    <property type="match status" value="1"/>
</dbReference>
<feature type="domain" description="N-acetyltransferase" evidence="1">
    <location>
        <begin position="1"/>
        <end position="190"/>
    </location>
</feature>
<gene>
    <name evidence="2" type="ORF">AUJ73_01760</name>
</gene>
<dbReference type="GO" id="GO:0016747">
    <property type="term" value="F:acyltransferase activity, transferring groups other than amino-acyl groups"/>
    <property type="evidence" value="ECO:0007669"/>
    <property type="project" value="InterPro"/>
</dbReference>
<dbReference type="CDD" id="cd04301">
    <property type="entry name" value="NAT_SF"/>
    <property type="match status" value="1"/>
</dbReference>
<sequence length="190" mass="22121">MVTKLTSQDLKAVSAIHQAELPGILSEFGTEFLEKFYRESLHIPELFTFIEKEDEQVIGLITGTTSLDGLYFKVVKRDILGFFSLIMKHLITHPASIFKIIRILTYPGFSNKDSELLTIAVSRRYQKRGIGRKLFASAVKEFKKRKIIHFKIGVYERLKANGFYRKIGCRKLHTFNFLGEQMNYYVYRQP</sequence>
<evidence type="ECO:0000313" key="3">
    <source>
        <dbReference type="Proteomes" id="UP000183120"/>
    </source>
</evidence>
<accession>A0A1J4TVX7</accession>
<dbReference type="InterPro" id="IPR016181">
    <property type="entry name" value="Acyl_CoA_acyltransferase"/>
</dbReference>
<evidence type="ECO:0000313" key="2">
    <source>
        <dbReference type="EMBL" id="OIO14733.1"/>
    </source>
</evidence>
<dbReference type="InterPro" id="IPR000182">
    <property type="entry name" value="GNAT_dom"/>
</dbReference>
<organism evidence="2 3">
    <name type="scientific">Candidatus Gottesmanbacteria bacterium CG1_02_37_22</name>
    <dbReference type="NCBI Taxonomy" id="1805209"/>
    <lineage>
        <taxon>Bacteria</taxon>
        <taxon>Candidatus Gottesmaniibacteriota</taxon>
    </lineage>
</organism>
<evidence type="ECO:0000259" key="1">
    <source>
        <dbReference type="PROSITE" id="PS51186"/>
    </source>
</evidence>
<reference evidence="2 3" key="1">
    <citation type="journal article" date="2016" name="Environ. Microbiol.">
        <title>Genomic resolution of a cold subsurface aquifer community provides metabolic insights for novel microbes adapted to high CO concentrations.</title>
        <authorList>
            <person name="Probst A.J."/>
            <person name="Castelle C.J."/>
            <person name="Singh A."/>
            <person name="Brown C.T."/>
            <person name="Anantharaman K."/>
            <person name="Sharon I."/>
            <person name="Hug L.A."/>
            <person name="Burstein D."/>
            <person name="Emerson J.B."/>
            <person name="Thomas B.C."/>
            <person name="Banfield J.F."/>
        </authorList>
    </citation>
    <scope>NUCLEOTIDE SEQUENCE [LARGE SCALE GENOMIC DNA]</scope>
    <source>
        <strain evidence="2">CG1_02_37_22</strain>
    </source>
</reference>
<dbReference type="AlphaFoldDB" id="A0A1J4TVX7"/>
<dbReference type="Pfam" id="PF00583">
    <property type="entry name" value="Acetyltransf_1"/>
    <property type="match status" value="1"/>
</dbReference>
<dbReference type="EMBL" id="MNUY01000027">
    <property type="protein sequence ID" value="OIO14733.1"/>
    <property type="molecule type" value="Genomic_DNA"/>
</dbReference>